<accession>A0A6B0RAA1</accession>
<sequence>MSPNSPAPVFSYVWYNLGQHVVKKWGLSGSRHQEFQPSEPSRTGRNEALPCSQAPLHHEPPDAGTHQKPKEFRLLKEHQFDMMKVKNIPKGKILIVRGIDTSQ</sequence>
<organism evidence="2 3">
    <name type="scientific">Bos mutus</name>
    <name type="common">wild yak</name>
    <dbReference type="NCBI Taxonomy" id="72004"/>
    <lineage>
        <taxon>Eukaryota</taxon>
        <taxon>Metazoa</taxon>
        <taxon>Chordata</taxon>
        <taxon>Craniata</taxon>
        <taxon>Vertebrata</taxon>
        <taxon>Euteleostomi</taxon>
        <taxon>Mammalia</taxon>
        <taxon>Eutheria</taxon>
        <taxon>Laurasiatheria</taxon>
        <taxon>Artiodactyla</taxon>
        <taxon>Ruminantia</taxon>
        <taxon>Pecora</taxon>
        <taxon>Bovidae</taxon>
        <taxon>Bovinae</taxon>
        <taxon>Bos</taxon>
    </lineage>
</organism>
<evidence type="ECO:0000313" key="3">
    <source>
        <dbReference type="Proteomes" id="UP000322234"/>
    </source>
</evidence>
<dbReference type="EMBL" id="VBQZ03000028">
    <property type="protein sequence ID" value="MXQ85707.1"/>
    <property type="molecule type" value="Genomic_DNA"/>
</dbReference>
<dbReference type="Proteomes" id="UP000322234">
    <property type="component" value="Unassembled WGS sequence"/>
</dbReference>
<reference evidence="2" key="1">
    <citation type="submission" date="2019-10" db="EMBL/GenBank/DDBJ databases">
        <title>The sequence and de novo assembly of the wild yak genome.</title>
        <authorList>
            <person name="Liu Y."/>
        </authorList>
    </citation>
    <scope>NUCLEOTIDE SEQUENCE [LARGE SCALE GENOMIC DNA]</scope>
    <source>
        <strain evidence="2">WY2019</strain>
    </source>
</reference>
<proteinExistence type="predicted"/>
<evidence type="ECO:0000313" key="2">
    <source>
        <dbReference type="EMBL" id="MXQ85707.1"/>
    </source>
</evidence>
<comment type="caution">
    <text evidence="2">The sequence shown here is derived from an EMBL/GenBank/DDBJ whole genome shotgun (WGS) entry which is preliminary data.</text>
</comment>
<protein>
    <submittedName>
        <fullName evidence="2">Uncharacterized protein</fullName>
    </submittedName>
</protein>
<name>A0A6B0RAA1_9CETA</name>
<keyword evidence="3" id="KW-1185">Reference proteome</keyword>
<dbReference type="AlphaFoldDB" id="A0A6B0RAA1"/>
<gene>
    <name evidence="2" type="ORF">E5288_WYG016458</name>
</gene>
<evidence type="ECO:0000256" key="1">
    <source>
        <dbReference type="SAM" id="MobiDB-lite"/>
    </source>
</evidence>
<feature type="region of interest" description="Disordered" evidence="1">
    <location>
        <begin position="29"/>
        <end position="67"/>
    </location>
</feature>